<reference evidence="2 3" key="1">
    <citation type="submission" date="2016-06" db="EMBL/GenBank/DDBJ databases">
        <title>Evolution of pathogenesis and genome organization in the Tremellales.</title>
        <authorList>
            <person name="Cuomo C."/>
            <person name="Litvintseva A."/>
            <person name="Heitman J."/>
            <person name="Chen Y."/>
            <person name="Sun S."/>
            <person name="Springer D."/>
            <person name="Dromer F."/>
            <person name="Young S."/>
            <person name="Zeng Q."/>
            <person name="Chapman S."/>
            <person name="Gujja S."/>
            <person name="Saif S."/>
            <person name="Birren B."/>
        </authorList>
    </citation>
    <scope>NUCLEOTIDE SEQUENCE [LARGE SCALE GENOMIC DNA]</scope>
    <source>
        <strain evidence="2 3">CBS 6039</strain>
    </source>
</reference>
<dbReference type="AlphaFoldDB" id="A0A1E3I3H0"/>
<dbReference type="Proteomes" id="UP000094065">
    <property type="component" value="Unassembled WGS sequence"/>
</dbReference>
<feature type="chain" id="PRO_5009129524" evidence="1">
    <location>
        <begin position="22"/>
        <end position="75"/>
    </location>
</feature>
<keyword evidence="3" id="KW-1185">Reference proteome</keyword>
<sequence length="75" mass="8631">MCPLLWLIGMTITSMWIPLRPVEDEVDPEKARKLEEMIVILHKVCCTCGIVTLSTQKYSEASRIIFATWFTVENT</sequence>
<accession>A0A1E3I3H0</accession>
<comment type="caution">
    <text evidence="2">The sequence shown here is derived from an EMBL/GenBank/DDBJ whole genome shotgun (WGS) entry which is preliminary data.</text>
</comment>
<dbReference type="EMBL" id="AWGJ01000002">
    <property type="protein sequence ID" value="ODN83099.1"/>
    <property type="molecule type" value="Genomic_DNA"/>
</dbReference>
<proteinExistence type="predicted"/>
<dbReference type="OrthoDB" id="2572401at2759"/>
<dbReference type="RefSeq" id="XP_018997099.1">
    <property type="nucleotide sequence ID" value="XM_019134672.1"/>
</dbReference>
<evidence type="ECO:0000313" key="2">
    <source>
        <dbReference type="EMBL" id="ODN83099.1"/>
    </source>
</evidence>
<gene>
    <name evidence="2" type="ORF">L202_01311</name>
</gene>
<evidence type="ECO:0000256" key="1">
    <source>
        <dbReference type="SAM" id="SignalP"/>
    </source>
</evidence>
<feature type="signal peptide" evidence="1">
    <location>
        <begin position="1"/>
        <end position="21"/>
    </location>
</feature>
<keyword evidence="1" id="KW-0732">Signal</keyword>
<evidence type="ECO:0000313" key="3">
    <source>
        <dbReference type="Proteomes" id="UP000094065"/>
    </source>
</evidence>
<organism evidence="2 3">
    <name type="scientific">Cryptococcus amylolentus CBS 6039</name>
    <dbReference type="NCBI Taxonomy" id="1295533"/>
    <lineage>
        <taxon>Eukaryota</taxon>
        <taxon>Fungi</taxon>
        <taxon>Dikarya</taxon>
        <taxon>Basidiomycota</taxon>
        <taxon>Agaricomycotina</taxon>
        <taxon>Tremellomycetes</taxon>
        <taxon>Tremellales</taxon>
        <taxon>Cryptococcaceae</taxon>
        <taxon>Cryptococcus</taxon>
    </lineage>
</organism>
<protein>
    <submittedName>
        <fullName evidence="2">Uncharacterized protein</fullName>
    </submittedName>
</protein>
<dbReference type="GeneID" id="30152620"/>
<name>A0A1E3I3H0_9TREE</name>